<accession>A0A917VSF8</accession>
<dbReference type="PANTHER" id="PTHR43459:SF1">
    <property type="entry name" value="EG:BACN32G11.4 PROTEIN"/>
    <property type="match status" value="1"/>
</dbReference>
<dbReference type="PANTHER" id="PTHR43459">
    <property type="entry name" value="ENOYL-COA HYDRATASE"/>
    <property type="match status" value="1"/>
</dbReference>
<proteinExistence type="predicted"/>
<dbReference type="CDD" id="cd06558">
    <property type="entry name" value="crotonase-like"/>
    <property type="match status" value="1"/>
</dbReference>
<dbReference type="SUPFAM" id="SSF52096">
    <property type="entry name" value="ClpP/crotonase"/>
    <property type="match status" value="1"/>
</dbReference>
<evidence type="ECO:0000313" key="2">
    <source>
        <dbReference type="EMBL" id="GGL13192.1"/>
    </source>
</evidence>
<feature type="region of interest" description="Disordered" evidence="1">
    <location>
        <begin position="112"/>
        <end position="141"/>
    </location>
</feature>
<comment type="caution">
    <text evidence="2">The sequence shown here is derived from an EMBL/GenBank/DDBJ whole genome shotgun (WGS) entry which is preliminary data.</text>
</comment>
<evidence type="ECO:0000256" key="1">
    <source>
        <dbReference type="SAM" id="MobiDB-lite"/>
    </source>
</evidence>
<dbReference type="InterPro" id="IPR029045">
    <property type="entry name" value="ClpP/crotonase-like_dom_sf"/>
</dbReference>
<dbReference type="GO" id="GO:0003824">
    <property type="term" value="F:catalytic activity"/>
    <property type="evidence" value="ECO:0007669"/>
    <property type="project" value="UniProtKB-ARBA"/>
</dbReference>
<dbReference type="EMBL" id="BMPQ01000046">
    <property type="protein sequence ID" value="GGL13192.1"/>
    <property type="molecule type" value="Genomic_DNA"/>
</dbReference>
<dbReference type="AlphaFoldDB" id="A0A917VSF8"/>
<evidence type="ECO:0008006" key="4">
    <source>
        <dbReference type="Google" id="ProtNLM"/>
    </source>
</evidence>
<dbReference type="Pfam" id="PF00378">
    <property type="entry name" value="ECH_1"/>
    <property type="match status" value="1"/>
</dbReference>
<name>A0A917VSF8_9ACTN</name>
<organism evidence="2 3">
    <name type="scientific">Streptomyces flaveus</name>
    <dbReference type="NCBI Taxonomy" id="66370"/>
    <lineage>
        <taxon>Bacteria</taxon>
        <taxon>Bacillati</taxon>
        <taxon>Actinomycetota</taxon>
        <taxon>Actinomycetes</taxon>
        <taxon>Kitasatosporales</taxon>
        <taxon>Streptomycetaceae</taxon>
        <taxon>Streptomyces</taxon>
        <taxon>Streptomyces aurantiacus group</taxon>
    </lineage>
</organism>
<dbReference type="Proteomes" id="UP000637788">
    <property type="component" value="Unassembled WGS sequence"/>
</dbReference>
<dbReference type="Gene3D" id="3.30.300.220">
    <property type="match status" value="1"/>
</dbReference>
<dbReference type="InterPro" id="IPR001753">
    <property type="entry name" value="Enoyl-CoA_hydra/iso"/>
</dbReference>
<gene>
    <name evidence="2" type="ORF">GCM10010094_87620</name>
</gene>
<reference evidence="2" key="1">
    <citation type="journal article" date="2014" name="Int. J. Syst. Evol. Microbiol.">
        <title>Complete genome sequence of Corynebacterium casei LMG S-19264T (=DSM 44701T), isolated from a smear-ripened cheese.</title>
        <authorList>
            <consortium name="US DOE Joint Genome Institute (JGI-PGF)"/>
            <person name="Walter F."/>
            <person name="Albersmeier A."/>
            <person name="Kalinowski J."/>
            <person name="Ruckert C."/>
        </authorList>
    </citation>
    <scope>NUCLEOTIDE SEQUENCE</scope>
    <source>
        <strain evidence="2">JCM 3035</strain>
    </source>
</reference>
<reference evidence="2" key="2">
    <citation type="submission" date="2020-09" db="EMBL/GenBank/DDBJ databases">
        <authorList>
            <person name="Sun Q."/>
            <person name="Ohkuma M."/>
        </authorList>
    </citation>
    <scope>NUCLEOTIDE SEQUENCE</scope>
    <source>
        <strain evidence="2">JCM 3035</strain>
    </source>
</reference>
<protein>
    <recommendedName>
        <fullName evidence="4">Enoyl-CoA hydratase/isomerase family protein</fullName>
    </recommendedName>
</protein>
<evidence type="ECO:0000313" key="3">
    <source>
        <dbReference type="Proteomes" id="UP000637788"/>
    </source>
</evidence>
<keyword evidence="3" id="KW-1185">Reference proteome</keyword>
<sequence>MRSWVGRGPAVSDRTSGAAVLVEDDGPVRVLTLHQSGRHNALNLTGRQELLSALRDASRDERCRAVVLSGAGGSFCAGGGIRSMTPAPEESAARMEVVAGIVRAIVGTPSPCAPGTAGTTRSRRNLWRGPAFIPGPRRASG</sequence>